<dbReference type="Pfam" id="PF13751">
    <property type="entry name" value="DDE_Tnp_1_6"/>
    <property type="match status" value="1"/>
</dbReference>
<evidence type="ECO:0000313" key="3">
    <source>
        <dbReference type="Proteomes" id="UP001237448"/>
    </source>
</evidence>
<dbReference type="PANTHER" id="PTHR33408:SF4">
    <property type="entry name" value="TRANSPOSASE DDE DOMAIN-CONTAINING PROTEIN"/>
    <property type="match status" value="1"/>
</dbReference>
<accession>A0ABU0F6P6</accession>
<dbReference type="PANTHER" id="PTHR33408">
    <property type="entry name" value="TRANSPOSASE"/>
    <property type="match status" value="1"/>
</dbReference>
<keyword evidence="3" id="KW-1185">Reference proteome</keyword>
<gene>
    <name evidence="2" type="ORF">J3R73_000085</name>
</gene>
<organism evidence="2 3">
    <name type="scientific">Labrys monachus</name>
    <dbReference type="NCBI Taxonomy" id="217067"/>
    <lineage>
        <taxon>Bacteria</taxon>
        <taxon>Pseudomonadati</taxon>
        <taxon>Pseudomonadota</taxon>
        <taxon>Alphaproteobacteria</taxon>
        <taxon>Hyphomicrobiales</taxon>
        <taxon>Xanthobacteraceae</taxon>
        <taxon>Labrys</taxon>
    </lineage>
</organism>
<sequence>MGYGRAPKMPSYNLQSVVDVDSGLIVHHDVSNDANDSPMLHPVSVAAKKVLEVDQIQVLTGGGYSNAAEIARCEREGIRWQPDQARRHELRSLPAQFVYDNACDTIRCPAGKALRPSGLHTRNRAIRYRTSACPSCRLKPRCTPGAQRTIHGLVDQGALDRMEARIYADPSLMPIRRCTVEHPFGTIKRMSGGGRFLTRGLRAVKAEAALSILAFNILHAVNAFGSTAIIPS</sequence>
<evidence type="ECO:0000259" key="1">
    <source>
        <dbReference type="Pfam" id="PF13751"/>
    </source>
</evidence>
<comment type="caution">
    <text evidence="2">The sequence shown here is derived from an EMBL/GenBank/DDBJ whole genome shotgun (WGS) entry which is preliminary data.</text>
</comment>
<evidence type="ECO:0000313" key="2">
    <source>
        <dbReference type="EMBL" id="MDQ0390293.1"/>
    </source>
</evidence>
<reference evidence="2 3" key="1">
    <citation type="submission" date="2023-07" db="EMBL/GenBank/DDBJ databases">
        <title>Genomic Encyclopedia of Type Strains, Phase IV (KMG-IV): sequencing the most valuable type-strain genomes for metagenomic binning, comparative biology and taxonomic classification.</title>
        <authorList>
            <person name="Goeker M."/>
        </authorList>
    </citation>
    <scope>NUCLEOTIDE SEQUENCE [LARGE SCALE GENOMIC DNA]</scope>
    <source>
        <strain evidence="2 3">DSM 5896</strain>
    </source>
</reference>
<dbReference type="RefSeq" id="WP_307421443.1">
    <property type="nucleotide sequence ID" value="NZ_JAUSVK010000001.1"/>
</dbReference>
<proteinExistence type="predicted"/>
<dbReference type="Proteomes" id="UP001237448">
    <property type="component" value="Unassembled WGS sequence"/>
</dbReference>
<feature type="domain" description="Transposase DDE" evidence="1">
    <location>
        <begin position="108"/>
        <end position="217"/>
    </location>
</feature>
<dbReference type="InterPro" id="IPR025668">
    <property type="entry name" value="Tnp_DDE_dom"/>
</dbReference>
<protein>
    <submittedName>
        <fullName evidence="2">IS5 family transposase</fullName>
    </submittedName>
</protein>
<dbReference type="EMBL" id="JAUSVK010000001">
    <property type="protein sequence ID" value="MDQ0390293.1"/>
    <property type="molecule type" value="Genomic_DNA"/>
</dbReference>
<name>A0ABU0F6P6_9HYPH</name>